<feature type="compositionally biased region" description="Basic and acidic residues" evidence="2">
    <location>
        <begin position="36"/>
        <end position="56"/>
    </location>
</feature>
<feature type="compositionally biased region" description="Polar residues" evidence="2">
    <location>
        <begin position="187"/>
        <end position="196"/>
    </location>
</feature>
<feature type="compositionally biased region" description="Polar residues" evidence="2">
    <location>
        <begin position="72"/>
        <end position="97"/>
    </location>
</feature>
<protein>
    <submittedName>
        <fullName evidence="3">Uncharacterized protein</fullName>
    </submittedName>
</protein>
<feature type="coiled-coil region" evidence="1">
    <location>
        <begin position="333"/>
        <end position="360"/>
    </location>
</feature>
<evidence type="ECO:0000256" key="2">
    <source>
        <dbReference type="SAM" id="MobiDB-lite"/>
    </source>
</evidence>
<evidence type="ECO:0000313" key="4">
    <source>
        <dbReference type="Proteomes" id="UP000027361"/>
    </source>
</evidence>
<keyword evidence="1" id="KW-0175">Coiled coil</keyword>
<feature type="compositionally biased region" description="Gly residues" evidence="2">
    <location>
        <begin position="1"/>
        <end position="11"/>
    </location>
</feature>
<dbReference type="AlphaFoldDB" id="A0A066WER4"/>
<sequence>MRKWGSSGGWGDRARERDSDREGDRDRGYSSGFQEAHSRLLNERGAFDDRNKRPRLDSSAASPAWPHRPRQSYDSAVQQPLQPDNPYATPSGNSGLSIPTGPRSSFHGPAMRGNWGSPAGTRGGRGGFGGGGPGRGGGFSGGWRSGSSTPGSAGYGGMEEPPARSLARKYEEPRSPTVPAGLRARTGSVSAATFDTASDPPAMGSPFGEARPAALPSHNLSMMEPSDSPSKLPPGAPPVRPAVARRLSATIPIHEATSGEHQPSVPSGTSIGASSVSCTPSGPPVQPASTVTYEPLQFAYALNPSLEAQIYRLAHKRLASLREITCSKKRSELNAALYSLKDIETELQAARERTKATDMQLQNASESADVFALEANKREAEAATWSTQMMRSI</sequence>
<feature type="region of interest" description="Disordered" evidence="2">
    <location>
        <begin position="1"/>
        <end position="237"/>
    </location>
</feature>
<evidence type="ECO:0000313" key="3">
    <source>
        <dbReference type="EMBL" id="KDN52251.1"/>
    </source>
</evidence>
<feature type="region of interest" description="Disordered" evidence="2">
    <location>
        <begin position="257"/>
        <end position="282"/>
    </location>
</feature>
<dbReference type="Proteomes" id="UP000027361">
    <property type="component" value="Unassembled WGS sequence"/>
</dbReference>
<gene>
    <name evidence="3" type="ORF">K437DRAFT_254442</name>
</gene>
<dbReference type="HOGENOM" id="CLU_702449_0_0_1"/>
<organism evidence="3 4">
    <name type="scientific">Tilletiaria anomala (strain ATCC 24038 / CBS 436.72 / UBC 951)</name>
    <dbReference type="NCBI Taxonomy" id="1037660"/>
    <lineage>
        <taxon>Eukaryota</taxon>
        <taxon>Fungi</taxon>
        <taxon>Dikarya</taxon>
        <taxon>Basidiomycota</taxon>
        <taxon>Ustilaginomycotina</taxon>
        <taxon>Exobasidiomycetes</taxon>
        <taxon>Georgefischeriales</taxon>
        <taxon>Tilletiariaceae</taxon>
        <taxon>Tilletiaria</taxon>
    </lineage>
</organism>
<dbReference type="STRING" id="1037660.A0A066WER4"/>
<feature type="compositionally biased region" description="Basic and acidic residues" evidence="2">
    <location>
        <begin position="12"/>
        <end position="28"/>
    </location>
</feature>
<feature type="compositionally biased region" description="Polar residues" evidence="2">
    <location>
        <begin position="259"/>
        <end position="280"/>
    </location>
</feature>
<keyword evidence="4" id="KW-1185">Reference proteome</keyword>
<dbReference type="RefSeq" id="XP_013245098.1">
    <property type="nucleotide sequence ID" value="XM_013389644.1"/>
</dbReference>
<dbReference type="EMBL" id="JMSN01000012">
    <property type="protein sequence ID" value="KDN52251.1"/>
    <property type="molecule type" value="Genomic_DNA"/>
</dbReference>
<comment type="caution">
    <text evidence="3">The sequence shown here is derived from an EMBL/GenBank/DDBJ whole genome shotgun (WGS) entry which is preliminary data.</text>
</comment>
<accession>A0A066WER4</accession>
<feature type="compositionally biased region" description="Gly residues" evidence="2">
    <location>
        <begin position="121"/>
        <end position="144"/>
    </location>
</feature>
<dbReference type="InParanoid" id="A0A066WER4"/>
<reference evidence="3 4" key="1">
    <citation type="submission" date="2014-05" db="EMBL/GenBank/DDBJ databases">
        <title>Draft genome sequence of a rare smut relative, Tilletiaria anomala UBC 951.</title>
        <authorList>
            <consortium name="DOE Joint Genome Institute"/>
            <person name="Toome M."/>
            <person name="Kuo A."/>
            <person name="Henrissat B."/>
            <person name="Lipzen A."/>
            <person name="Tritt A."/>
            <person name="Yoshinaga Y."/>
            <person name="Zane M."/>
            <person name="Barry K."/>
            <person name="Grigoriev I.V."/>
            <person name="Spatafora J.W."/>
            <person name="Aimea M.C."/>
        </authorList>
    </citation>
    <scope>NUCLEOTIDE SEQUENCE [LARGE SCALE GENOMIC DNA]</scope>
    <source>
        <strain evidence="3 4">UBC 951</strain>
    </source>
</reference>
<name>A0A066WER4_TILAU</name>
<evidence type="ECO:0000256" key="1">
    <source>
        <dbReference type="SAM" id="Coils"/>
    </source>
</evidence>
<proteinExistence type="predicted"/>
<dbReference type="GeneID" id="25263866"/>